<dbReference type="RefSeq" id="WP_331688936.1">
    <property type="nucleotide sequence ID" value="NZ_JAZHBN010000001.1"/>
</dbReference>
<dbReference type="Gene3D" id="3.10.129.10">
    <property type="entry name" value="Hotdog Thioesterase"/>
    <property type="match status" value="1"/>
</dbReference>
<dbReference type="PANTHER" id="PTHR30272:SF1">
    <property type="entry name" value="3-HYDROXYACYL-[ACYL-CARRIER-PROTEIN] DEHYDRATASE"/>
    <property type="match status" value="1"/>
</dbReference>
<dbReference type="Pfam" id="PF07977">
    <property type="entry name" value="FabA"/>
    <property type="match status" value="1"/>
</dbReference>
<keyword evidence="11" id="KW-1185">Reference proteome</keyword>
<gene>
    <name evidence="9 10" type="primary">fabZ</name>
    <name evidence="10" type="ORF">V3390_08790</name>
</gene>
<dbReference type="NCBIfam" id="NF000582">
    <property type="entry name" value="PRK00006.1"/>
    <property type="match status" value="1"/>
</dbReference>
<feature type="active site" evidence="9">
    <location>
        <position position="57"/>
    </location>
</feature>
<evidence type="ECO:0000313" key="10">
    <source>
        <dbReference type="EMBL" id="MEF2156317.1"/>
    </source>
</evidence>
<dbReference type="NCBIfam" id="TIGR01750">
    <property type="entry name" value="fabZ"/>
    <property type="match status" value="1"/>
</dbReference>
<evidence type="ECO:0000256" key="1">
    <source>
        <dbReference type="ARBA" id="ARBA00004496"/>
    </source>
</evidence>
<comment type="catalytic activity">
    <reaction evidence="9">
        <text>a (3R)-hydroxyacyl-[ACP] = a (2E)-enoyl-[ACP] + H2O</text>
        <dbReference type="Rhea" id="RHEA:13097"/>
        <dbReference type="Rhea" id="RHEA-COMP:9925"/>
        <dbReference type="Rhea" id="RHEA-COMP:9945"/>
        <dbReference type="ChEBI" id="CHEBI:15377"/>
        <dbReference type="ChEBI" id="CHEBI:78784"/>
        <dbReference type="ChEBI" id="CHEBI:78827"/>
        <dbReference type="EC" id="4.2.1.59"/>
    </reaction>
</comment>
<dbReference type="EMBL" id="JAZHBO010000002">
    <property type="protein sequence ID" value="MEF2156317.1"/>
    <property type="molecule type" value="Genomic_DNA"/>
</dbReference>
<dbReference type="PANTHER" id="PTHR30272">
    <property type="entry name" value="3-HYDROXYACYL-[ACYL-CARRIER-PROTEIN] DEHYDRATASE"/>
    <property type="match status" value="1"/>
</dbReference>
<evidence type="ECO:0000313" key="11">
    <source>
        <dbReference type="Proteomes" id="UP001356170"/>
    </source>
</evidence>
<evidence type="ECO:0000256" key="7">
    <source>
        <dbReference type="ARBA" id="ARBA00023239"/>
    </source>
</evidence>
<evidence type="ECO:0000256" key="2">
    <source>
        <dbReference type="ARBA" id="ARBA00009174"/>
    </source>
</evidence>
<dbReference type="InterPro" id="IPR029069">
    <property type="entry name" value="HotDog_dom_sf"/>
</dbReference>
<keyword evidence="6 9" id="KW-0443">Lipid metabolism</keyword>
<protein>
    <recommendedName>
        <fullName evidence="9">3-hydroxyacyl-[acyl-carrier-protein] dehydratase FabZ</fullName>
        <ecNumber evidence="9">4.2.1.59</ecNumber>
    </recommendedName>
    <alternativeName>
        <fullName evidence="9">(3R)-hydroxymyristoyl-[acyl-carrier-protein] dehydratase</fullName>
        <shortName evidence="9">(3R)-hydroxymyristoyl-ACP dehydrase</shortName>
    </alternativeName>
    <alternativeName>
        <fullName evidence="9">Beta-hydroxyacyl-ACP dehydratase</fullName>
    </alternativeName>
</protein>
<organism evidence="10 11">
    <name type="scientific">Aquilutibacter rugosus</name>
    <dbReference type="NCBI Taxonomy" id="3115820"/>
    <lineage>
        <taxon>Bacteria</taxon>
        <taxon>Pseudomonadati</taxon>
        <taxon>Pseudomonadota</taxon>
        <taxon>Gammaproteobacteria</taxon>
        <taxon>Lysobacterales</taxon>
        <taxon>Lysobacteraceae</taxon>
        <taxon>Aquilutibacter</taxon>
    </lineage>
</organism>
<keyword evidence="5 9" id="KW-0441">Lipid A biosynthesis</keyword>
<accession>A0ABU7V0N1</accession>
<evidence type="ECO:0000256" key="3">
    <source>
        <dbReference type="ARBA" id="ARBA00022490"/>
    </source>
</evidence>
<dbReference type="InterPro" id="IPR013114">
    <property type="entry name" value="FabA_FabZ"/>
</dbReference>
<comment type="subcellular location">
    <subcellularLocation>
        <location evidence="1 9">Cytoplasm</location>
    </subcellularLocation>
</comment>
<evidence type="ECO:0000256" key="5">
    <source>
        <dbReference type="ARBA" id="ARBA00022556"/>
    </source>
</evidence>
<keyword evidence="3 9" id="KW-0963">Cytoplasm</keyword>
<comment type="caution">
    <text evidence="10">The sequence shown here is derived from an EMBL/GenBank/DDBJ whole genome shotgun (WGS) entry which is preliminary data.</text>
</comment>
<proteinExistence type="inferred from homology"/>
<comment type="function">
    <text evidence="8 9">Involved in unsaturated fatty acids biosynthesis. Catalyzes the dehydration of short chain beta-hydroxyacyl-ACPs and long chain saturated and unsaturated beta-hydroxyacyl-ACPs.</text>
</comment>
<dbReference type="EC" id="4.2.1.59" evidence="9"/>
<dbReference type="HAMAP" id="MF_00406">
    <property type="entry name" value="FabZ"/>
    <property type="match status" value="1"/>
</dbReference>
<dbReference type="CDD" id="cd01288">
    <property type="entry name" value="FabZ"/>
    <property type="match status" value="1"/>
</dbReference>
<evidence type="ECO:0000256" key="8">
    <source>
        <dbReference type="ARBA" id="ARBA00025049"/>
    </source>
</evidence>
<evidence type="ECO:0000256" key="9">
    <source>
        <dbReference type="HAMAP-Rule" id="MF_00406"/>
    </source>
</evidence>
<dbReference type="Proteomes" id="UP001356170">
    <property type="component" value="Unassembled WGS sequence"/>
</dbReference>
<evidence type="ECO:0000256" key="6">
    <source>
        <dbReference type="ARBA" id="ARBA00023098"/>
    </source>
</evidence>
<dbReference type="SUPFAM" id="SSF54637">
    <property type="entry name" value="Thioesterase/thiol ester dehydrase-isomerase"/>
    <property type="match status" value="1"/>
</dbReference>
<name>A0ABU7V0N1_9GAMM</name>
<comment type="similarity">
    <text evidence="2 9">Belongs to the thioester dehydratase family. FabZ subfamily.</text>
</comment>
<reference evidence="10 11" key="1">
    <citation type="submission" date="2024-01" db="EMBL/GenBank/DDBJ databases">
        <title>Novel species of the genus Luteimonas isolated from rivers.</title>
        <authorList>
            <person name="Lu H."/>
        </authorList>
    </citation>
    <scope>NUCLEOTIDE SEQUENCE [LARGE SCALE GENOMIC DNA]</scope>
    <source>
        <strain evidence="10 11">FXH3W</strain>
    </source>
</reference>
<keyword evidence="7 9" id="KW-0456">Lyase</keyword>
<sequence>MTTPSTIELPVKIETIETLLPHRYPFLLVDRVTEFEPGKRLCGYKNVSNNEPFFQGHFPGHPVMPGVLVVEAMAQCGGLLTQLTAQQNGTHIAGQEQLFYMVKIDNARFSRMVQPGDKLEMEVVLSRTIRNMALYSCKAMVDGELAASADVLCAAAS</sequence>
<dbReference type="GO" id="GO:0019171">
    <property type="term" value="F:(3R)-hydroxyacyl-[acyl-carrier-protein] dehydratase activity"/>
    <property type="evidence" value="ECO:0007669"/>
    <property type="project" value="UniProtKB-EC"/>
</dbReference>
<evidence type="ECO:0000256" key="4">
    <source>
        <dbReference type="ARBA" id="ARBA00022516"/>
    </source>
</evidence>
<dbReference type="InterPro" id="IPR010084">
    <property type="entry name" value="FabZ"/>
</dbReference>
<keyword evidence="4 9" id="KW-0444">Lipid biosynthesis</keyword>